<evidence type="ECO:0000313" key="8">
    <source>
        <dbReference type="EMBL" id="TWH75829.1"/>
    </source>
</evidence>
<keyword evidence="4 7" id="KW-0812">Transmembrane</keyword>
<feature type="transmembrane region" description="Helical" evidence="7">
    <location>
        <begin position="264"/>
        <end position="286"/>
    </location>
</feature>
<feature type="transmembrane region" description="Helical" evidence="7">
    <location>
        <begin position="73"/>
        <end position="93"/>
    </location>
</feature>
<dbReference type="Pfam" id="PF03547">
    <property type="entry name" value="Mem_trans"/>
    <property type="match status" value="1"/>
</dbReference>
<protein>
    <recommendedName>
        <fullName evidence="10">Permease</fullName>
    </recommendedName>
</protein>
<evidence type="ECO:0000313" key="9">
    <source>
        <dbReference type="Proteomes" id="UP000319627"/>
    </source>
</evidence>
<proteinExistence type="predicted"/>
<evidence type="ECO:0000256" key="6">
    <source>
        <dbReference type="ARBA" id="ARBA00023136"/>
    </source>
</evidence>
<evidence type="ECO:0000256" key="3">
    <source>
        <dbReference type="ARBA" id="ARBA00022475"/>
    </source>
</evidence>
<comment type="caution">
    <text evidence="8">The sequence shown here is derived from an EMBL/GenBank/DDBJ whole genome shotgun (WGS) entry which is preliminary data.</text>
</comment>
<evidence type="ECO:0000256" key="2">
    <source>
        <dbReference type="ARBA" id="ARBA00022448"/>
    </source>
</evidence>
<feature type="transmembrane region" description="Helical" evidence="7">
    <location>
        <begin position="298"/>
        <end position="317"/>
    </location>
</feature>
<keyword evidence="9" id="KW-1185">Reference proteome</keyword>
<feature type="transmembrane region" description="Helical" evidence="7">
    <location>
        <begin position="203"/>
        <end position="224"/>
    </location>
</feature>
<keyword evidence="6 7" id="KW-0472">Membrane</keyword>
<evidence type="ECO:0000256" key="7">
    <source>
        <dbReference type="SAM" id="Phobius"/>
    </source>
</evidence>
<dbReference type="EMBL" id="VLKG01000004">
    <property type="protein sequence ID" value="TWH75829.1"/>
    <property type="molecule type" value="Genomic_DNA"/>
</dbReference>
<feature type="transmembrane region" description="Helical" evidence="7">
    <location>
        <begin position="43"/>
        <end position="61"/>
    </location>
</feature>
<keyword evidence="5 7" id="KW-1133">Transmembrane helix</keyword>
<gene>
    <name evidence="8" type="ORF">LX59_01339</name>
</gene>
<accession>A0A562IXU3</accession>
<evidence type="ECO:0000256" key="1">
    <source>
        <dbReference type="ARBA" id="ARBA00004141"/>
    </source>
</evidence>
<reference evidence="8 9" key="1">
    <citation type="submission" date="2019-07" db="EMBL/GenBank/DDBJ databases">
        <title>Genomic Encyclopedia of Type Strains, Phase I: the one thousand microbial genomes (KMG-I) project.</title>
        <authorList>
            <person name="Kyrpides N."/>
        </authorList>
    </citation>
    <scope>NUCLEOTIDE SEQUENCE [LARGE SCALE GENOMIC DNA]</scope>
    <source>
        <strain evidence="8 9">DSM 375</strain>
    </source>
</reference>
<comment type="subcellular location">
    <subcellularLocation>
        <location evidence="1">Membrane</location>
        <topology evidence="1">Multi-pass membrane protein</topology>
    </subcellularLocation>
</comment>
<dbReference type="AlphaFoldDB" id="A0A562IXU3"/>
<name>A0A562IXU3_9GAMM</name>
<dbReference type="GO" id="GO:0055085">
    <property type="term" value="P:transmembrane transport"/>
    <property type="evidence" value="ECO:0007669"/>
    <property type="project" value="InterPro"/>
</dbReference>
<dbReference type="PANTHER" id="PTHR36838">
    <property type="entry name" value="AUXIN EFFLUX CARRIER FAMILY PROTEIN"/>
    <property type="match status" value="1"/>
</dbReference>
<dbReference type="RefSeq" id="WP_144571060.1">
    <property type="nucleotide sequence ID" value="NZ_VLKG01000004.1"/>
</dbReference>
<sequence>MSDALYRSRIRVILDIVLPIYLIIVVGYAAVRSGFIEAVTIKAFGRFVITFCLPCTIFHALTQLPISEVVNQTYLLVYGIGSLLTFGAAYLGARLRSQSSSHAALCGLGSAMPNSAFIGISIVSGVLGSQAIAGLAMCMMIENMLILPLCIVLATGSNVHHNPLQAFSAALAQTFKNPLVIAISAGMSAAVLGISLPTPIDKALTMMAGISSPLALFVVGGVLAQVKLQSHWGHSLWLSFGKLVLHPTVVLLTLWLMPGEDLDHGLFLALILFASMPMAAFFPVLALRYGEEQMAASALFISTLLSLLSISLVLYFIPK</sequence>
<evidence type="ECO:0000256" key="5">
    <source>
        <dbReference type="ARBA" id="ARBA00022989"/>
    </source>
</evidence>
<dbReference type="InterPro" id="IPR004776">
    <property type="entry name" value="Mem_transp_PIN-like"/>
</dbReference>
<keyword evidence="3" id="KW-1003">Cell membrane</keyword>
<feature type="transmembrane region" description="Helical" evidence="7">
    <location>
        <begin position="236"/>
        <end position="258"/>
    </location>
</feature>
<evidence type="ECO:0008006" key="10">
    <source>
        <dbReference type="Google" id="ProtNLM"/>
    </source>
</evidence>
<dbReference type="OrthoDB" id="9810457at2"/>
<feature type="transmembrane region" description="Helical" evidence="7">
    <location>
        <begin position="105"/>
        <end position="126"/>
    </location>
</feature>
<evidence type="ECO:0000256" key="4">
    <source>
        <dbReference type="ARBA" id="ARBA00022692"/>
    </source>
</evidence>
<dbReference type="PANTHER" id="PTHR36838:SF1">
    <property type="entry name" value="SLR1864 PROTEIN"/>
    <property type="match status" value="1"/>
</dbReference>
<dbReference type="GO" id="GO:0016020">
    <property type="term" value="C:membrane"/>
    <property type="evidence" value="ECO:0007669"/>
    <property type="project" value="UniProtKB-SubCell"/>
</dbReference>
<feature type="transmembrane region" description="Helical" evidence="7">
    <location>
        <begin position="177"/>
        <end position="197"/>
    </location>
</feature>
<keyword evidence="2" id="KW-0813">Transport</keyword>
<dbReference type="Proteomes" id="UP000319627">
    <property type="component" value="Unassembled WGS sequence"/>
</dbReference>
<organism evidence="8 9">
    <name type="scientific">Azomonas agilis</name>
    <dbReference type="NCBI Taxonomy" id="116849"/>
    <lineage>
        <taxon>Bacteria</taxon>
        <taxon>Pseudomonadati</taxon>
        <taxon>Pseudomonadota</taxon>
        <taxon>Gammaproteobacteria</taxon>
        <taxon>Pseudomonadales</taxon>
        <taxon>Pseudomonadaceae</taxon>
        <taxon>Azomonas</taxon>
    </lineage>
</organism>
<feature type="transmembrane region" description="Helical" evidence="7">
    <location>
        <begin position="132"/>
        <end position="156"/>
    </location>
</feature>
<feature type="transmembrane region" description="Helical" evidence="7">
    <location>
        <begin position="12"/>
        <end position="31"/>
    </location>
</feature>